<dbReference type="Pfam" id="PF02995">
    <property type="entry name" value="DUF229"/>
    <property type="match status" value="2"/>
</dbReference>
<gene>
    <name evidence="1" type="ORF">NBR_LOCUS9278</name>
</gene>
<dbReference type="Proteomes" id="UP000271162">
    <property type="component" value="Unassembled WGS sequence"/>
</dbReference>
<dbReference type="EMBL" id="UYSL01020118">
    <property type="protein sequence ID" value="VDL72867.1"/>
    <property type="molecule type" value="Genomic_DNA"/>
</dbReference>
<sequence>MKASDRGLLLVAGCLAFALIWAFIVLDGYTTTLIYASDGSDTVVDPFDECILPHFDPWNQDIVPFVNLDSNPLKNCNRTFKVITRLKSNVLYSTEKKVNCSGRCLNRKSENINDIGPWIPINSAVFACDVVESTCDDQNGNNIERMIHAQIVERNDREKKRDNHTYYDVYVILLDSTSASQAIRNLPKTMHFFEKSMDAVSFPHVNKVGLNSHPNAIALFFGPVLAPVLLSDKPKFAWLWLSLLGHDDESGLIHADSDFLRFFLDNKKKVTRTELGNLDVNNPAFTISIPRRLRTTTNILSALRANAVLLQTMYDVRATFLDILKHQPALNFTDRSPMIFEGEYGASLLRSQENVKKSCKHLPIPVEYCICTYEMEDLESSTQLANETGNFIVWYINSALRKNNVSHLCEHLKHDRTLKISSFKGNKVGKMYSVTIRVKPPSMGEFKAVVRRTDGGEFEMVSAKVSRVNRFGNTGACMSSALKSLCHCKKQGKS</sequence>
<organism evidence="3">
    <name type="scientific">Nippostrongylus brasiliensis</name>
    <name type="common">Rat hookworm</name>
    <dbReference type="NCBI Taxonomy" id="27835"/>
    <lineage>
        <taxon>Eukaryota</taxon>
        <taxon>Metazoa</taxon>
        <taxon>Ecdysozoa</taxon>
        <taxon>Nematoda</taxon>
        <taxon>Chromadorea</taxon>
        <taxon>Rhabditida</taxon>
        <taxon>Rhabditina</taxon>
        <taxon>Rhabditomorpha</taxon>
        <taxon>Strongyloidea</taxon>
        <taxon>Heligmosomidae</taxon>
        <taxon>Nippostrongylus</taxon>
    </lineage>
</organism>
<evidence type="ECO:0000313" key="1">
    <source>
        <dbReference type="EMBL" id="VDL72867.1"/>
    </source>
</evidence>
<keyword evidence="2" id="KW-1185">Reference proteome</keyword>
<evidence type="ECO:0000313" key="3">
    <source>
        <dbReference type="WBParaSite" id="NBR_0000927701-mRNA-1"/>
    </source>
</evidence>
<reference evidence="3" key="1">
    <citation type="submission" date="2017-02" db="UniProtKB">
        <authorList>
            <consortium name="WormBaseParasite"/>
        </authorList>
    </citation>
    <scope>IDENTIFICATION</scope>
</reference>
<accession>A0A0N4Y114</accession>
<proteinExistence type="predicted"/>
<name>A0A0N4Y114_NIPBR</name>
<protein>
    <submittedName>
        <fullName evidence="3">Exostosin domain-containing protein</fullName>
    </submittedName>
</protein>
<reference evidence="1 2" key="2">
    <citation type="submission" date="2018-11" db="EMBL/GenBank/DDBJ databases">
        <authorList>
            <consortium name="Pathogen Informatics"/>
        </authorList>
    </citation>
    <scope>NUCLEOTIDE SEQUENCE [LARGE SCALE GENOMIC DNA]</scope>
</reference>
<dbReference type="PANTHER" id="PTHR10974:SF5">
    <property type="entry name" value="SULFATASE DOMAIN-CONTAINING PROTEIN"/>
    <property type="match status" value="1"/>
</dbReference>
<dbReference type="InterPro" id="IPR004245">
    <property type="entry name" value="DUF229"/>
</dbReference>
<dbReference type="STRING" id="27835.A0A0N4Y114"/>
<dbReference type="GO" id="GO:0005615">
    <property type="term" value="C:extracellular space"/>
    <property type="evidence" value="ECO:0007669"/>
    <property type="project" value="TreeGrafter"/>
</dbReference>
<evidence type="ECO:0000313" key="2">
    <source>
        <dbReference type="Proteomes" id="UP000271162"/>
    </source>
</evidence>
<dbReference type="OMA" id="WIPINSA"/>
<dbReference type="PANTHER" id="PTHR10974">
    <property type="entry name" value="FI08016P-RELATED"/>
    <property type="match status" value="1"/>
</dbReference>
<dbReference type="AlphaFoldDB" id="A0A0N4Y114"/>
<dbReference type="WBParaSite" id="NBR_0000927701-mRNA-1">
    <property type="protein sequence ID" value="NBR_0000927701-mRNA-1"/>
    <property type="gene ID" value="NBR_0000927701"/>
</dbReference>